<dbReference type="InterPro" id="IPR051677">
    <property type="entry name" value="AfsR-DnrI-RedD_regulator"/>
</dbReference>
<comment type="caution">
    <text evidence="1">The sequence shown here is derived from an EMBL/GenBank/DDBJ whole genome shotgun (WGS) entry which is preliminary data.</text>
</comment>
<dbReference type="SUPFAM" id="SSF46894">
    <property type="entry name" value="C-terminal effector domain of the bipartite response regulators"/>
    <property type="match status" value="1"/>
</dbReference>
<dbReference type="PANTHER" id="PTHR35807:SF1">
    <property type="entry name" value="TRANSCRIPTIONAL REGULATOR REDD"/>
    <property type="match status" value="1"/>
</dbReference>
<proteinExistence type="predicted"/>
<dbReference type="InterPro" id="IPR016032">
    <property type="entry name" value="Sig_transdc_resp-reg_C-effctor"/>
</dbReference>
<dbReference type="PANTHER" id="PTHR35807">
    <property type="entry name" value="TRANSCRIPTIONAL REGULATOR REDD-RELATED"/>
    <property type="match status" value="1"/>
</dbReference>
<dbReference type="Gene3D" id="1.10.10.10">
    <property type="entry name" value="Winged helix-like DNA-binding domain superfamily/Winged helix DNA-binding domain"/>
    <property type="match status" value="1"/>
</dbReference>
<dbReference type="Proteomes" id="UP001165092">
    <property type="component" value="Unassembled WGS sequence"/>
</dbReference>
<organism evidence="1 2">
    <name type="scientific">Nocardiopsis ansamitocini</name>
    <dbReference type="NCBI Taxonomy" id="1670832"/>
    <lineage>
        <taxon>Bacteria</taxon>
        <taxon>Bacillati</taxon>
        <taxon>Actinomycetota</taxon>
        <taxon>Actinomycetes</taxon>
        <taxon>Streptosporangiales</taxon>
        <taxon>Nocardiopsidaceae</taxon>
        <taxon>Nocardiopsis</taxon>
    </lineage>
</organism>
<gene>
    <name evidence="1" type="ORF">Nans01_34060</name>
</gene>
<keyword evidence="2" id="KW-1185">Reference proteome</keyword>
<accession>A0A9W6UKH2</accession>
<dbReference type="AlphaFoldDB" id="A0A9W6UKH2"/>
<reference evidence="1" key="1">
    <citation type="submission" date="2023-02" db="EMBL/GenBank/DDBJ databases">
        <title>Nocardiopsis ansamitocini NBRC 112285.</title>
        <authorList>
            <person name="Ichikawa N."/>
            <person name="Sato H."/>
            <person name="Tonouchi N."/>
        </authorList>
    </citation>
    <scope>NUCLEOTIDE SEQUENCE</scope>
    <source>
        <strain evidence="1">NBRC 112285</strain>
    </source>
</reference>
<dbReference type="InterPro" id="IPR036388">
    <property type="entry name" value="WH-like_DNA-bd_sf"/>
</dbReference>
<protein>
    <recommendedName>
        <fullName evidence="3">OmpR/PhoB-type domain-containing protein</fullName>
    </recommendedName>
</protein>
<evidence type="ECO:0000313" key="1">
    <source>
        <dbReference type="EMBL" id="GLU49055.1"/>
    </source>
</evidence>
<evidence type="ECO:0008006" key="3">
    <source>
        <dbReference type="Google" id="ProtNLM"/>
    </source>
</evidence>
<sequence length="86" mass="9603">MGAQRLIDEIWDGVPPARADNMLQALVSKLRRILGEGAASSAEPAGYRLAVEPADVDPWAFQDLVDRGRRAVPRRLPQRPRPRHQP</sequence>
<evidence type="ECO:0000313" key="2">
    <source>
        <dbReference type="Proteomes" id="UP001165092"/>
    </source>
</evidence>
<dbReference type="GO" id="GO:0003677">
    <property type="term" value="F:DNA binding"/>
    <property type="evidence" value="ECO:0007669"/>
    <property type="project" value="InterPro"/>
</dbReference>
<dbReference type="GO" id="GO:0006355">
    <property type="term" value="P:regulation of DNA-templated transcription"/>
    <property type="evidence" value="ECO:0007669"/>
    <property type="project" value="InterPro"/>
</dbReference>
<name>A0A9W6UKH2_9ACTN</name>
<dbReference type="EMBL" id="BSQG01000005">
    <property type="protein sequence ID" value="GLU49055.1"/>
    <property type="molecule type" value="Genomic_DNA"/>
</dbReference>